<keyword evidence="7" id="KW-1185">Reference proteome</keyword>
<keyword evidence="4" id="KW-0479">Metal-binding</keyword>
<keyword evidence="4" id="KW-0808">Transferase</keyword>
<dbReference type="InterPro" id="IPR000489">
    <property type="entry name" value="Pterin-binding_dom"/>
</dbReference>
<dbReference type="GO" id="GO:0005829">
    <property type="term" value="C:cytosol"/>
    <property type="evidence" value="ECO:0007669"/>
    <property type="project" value="TreeGrafter"/>
</dbReference>
<comment type="cofactor">
    <cofactor evidence="4">
        <name>Mg(2+)</name>
        <dbReference type="ChEBI" id="CHEBI:18420"/>
    </cofactor>
</comment>
<dbReference type="InterPro" id="IPR011005">
    <property type="entry name" value="Dihydropteroate_synth-like_sf"/>
</dbReference>
<evidence type="ECO:0000256" key="3">
    <source>
        <dbReference type="ARBA" id="ARBA00058850"/>
    </source>
</evidence>
<evidence type="ECO:0000313" key="7">
    <source>
        <dbReference type="Proteomes" id="UP000315677"/>
    </source>
</evidence>
<reference evidence="6 7" key="1">
    <citation type="submission" date="2019-06" db="EMBL/GenBank/DDBJ databases">
        <title>Sequencing the genomes of 1000 actinobacteria strains.</title>
        <authorList>
            <person name="Klenk H.-P."/>
        </authorList>
    </citation>
    <scope>NUCLEOTIDE SEQUENCE [LARGE SCALE GENOMIC DNA]</scope>
    <source>
        <strain evidence="6 7">DSM 45301</strain>
    </source>
</reference>
<dbReference type="UniPathway" id="UPA00077">
    <property type="reaction ID" value="UER00156"/>
</dbReference>
<comment type="function">
    <text evidence="4">Catalyzes the condensation of para-aminobenzoate (pABA) with 6-hydroxymethyl-7,8-dihydropterin diphosphate (DHPt-PP) to form 7,8-dihydropteroate (H2Pte), the immediate precursor of folate derivatives.</text>
</comment>
<sequence>MAVPEVGPEVGPAAGGLVIRGRAPVRDRALVMAIVNRTPDSFYDNGATFADDAAKAAVDRAVAEGADIIDIGGVAASPGETVTTEEEIRRVVPTVEWIRERHPDVVISIDTWRGEVGAAACRAGADLLNDAWAAADPELIDVAAEFGAGYVCTHTGGRAPRAEPFRPAYTDVVSEVLEATVELAERALARGVPREGILIDATGFGKNTADHLALLREVPRFVATGWPVLMAMSNKTFVGETLGVGLSDRLAGTLAATTIAAQAGAQVFRAHEVAPTRHALEMVASVFGARPPRRASEWIA</sequence>
<dbReference type="FunFam" id="3.20.20.20:FF:000008">
    <property type="entry name" value="Dihydropteroate synthase"/>
    <property type="match status" value="1"/>
</dbReference>
<comment type="subunit">
    <text evidence="2">Homodimer.</text>
</comment>
<dbReference type="CDD" id="cd00739">
    <property type="entry name" value="DHPS"/>
    <property type="match status" value="1"/>
</dbReference>
<comment type="similarity">
    <text evidence="1 4">Belongs to the DHPS family.</text>
</comment>
<dbReference type="InterPro" id="IPR045031">
    <property type="entry name" value="DHP_synth-like"/>
</dbReference>
<protein>
    <recommendedName>
        <fullName evidence="4">Dihydropteroate synthase</fullName>
        <shortName evidence="4">DHPS</shortName>
        <ecNumber evidence="4">2.5.1.15</ecNumber>
    </recommendedName>
    <alternativeName>
        <fullName evidence="4">Dihydropteroate pyrophosphorylase</fullName>
    </alternativeName>
</protein>
<dbReference type="PROSITE" id="PS00792">
    <property type="entry name" value="DHPS_1"/>
    <property type="match status" value="1"/>
</dbReference>
<dbReference type="GO" id="GO:0046872">
    <property type="term" value="F:metal ion binding"/>
    <property type="evidence" value="ECO:0007669"/>
    <property type="project" value="UniProtKB-KW"/>
</dbReference>
<comment type="caution">
    <text evidence="6">The sequence shown here is derived from an EMBL/GenBank/DDBJ whole genome shotgun (WGS) entry which is preliminary data.</text>
</comment>
<dbReference type="Pfam" id="PF00809">
    <property type="entry name" value="Pterin_bind"/>
    <property type="match status" value="1"/>
</dbReference>
<dbReference type="GO" id="GO:0004156">
    <property type="term" value="F:dihydropteroate synthase activity"/>
    <property type="evidence" value="ECO:0007669"/>
    <property type="project" value="UniProtKB-EC"/>
</dbReference>
<dbReference type="GO" id="GO:0046656">
    <property type="term" value="P:folic acid biosynthetic process"/>
    <property type="evidence" value="ECO:0007669"/>
    <property type="project" value="UniProtKB-KW"/>
</dbReference>
<proteinExistence type="inferred from homology"/>
<dbReference type="PANTHER" id="PTHR20941:SF8">
    <property type="entry name" value="INACTIVE DIHYDROPTEROATE SYNTHASE 2"/>
    <property type="match status" value="1"/>
</dbReference>
<evidence type="ECO:0000256" key="2">
    <source>
        <dbReference type="ARBA" id="ARBA00011738"/>
    </source>
</evidence>
<dbReference type="InterPro" id="IPR006390">
    <property type="entry name" value="DHP_synth_dom"/>
</dbReference>
<dbReference type="SUPFAM" id="SSF51717">
    <property type="entry name" value="Dihydropteroate synthetase-like"/>
    <property type="match status" value="1"/>
</dbReference>
<accession>A0A543D4E4</accession>
<comment type="function">
    <text evidence="3">Has very low affinity for the DHPS substrate 6-hydroxymethyl-7,8-dihydropterin-pyrophosphate, but can bind the inhibitor dapsone. Seems to lack dihydropteroate synthase activity, and does probably not function in folate metabolism.</text>
</comment>
<dbReference type="Gene3D" id="3.20.20.20">
    <property type="entry name" value="Dihydropteroate synthase-like"/>
    <property type="match status" value="1"/>
</dbReference>
<keyword evidence="4" id="KW-0460">Magnesium</keyword>
<dbReference type="Proteomes" id="UP000315677">
    <property type="component" value="Unassembled WGS sequence"/>
</dbReference>
<dbReference type="GO" id="GO:0046654">
    <property type="term" value="P:tetrahydrofolate biosynthetic process"/>
    <property type="evidence" value="ECO:0007669"/>
    <property type="project" value="UniProtKB-UniPathway"/>
</dbReference>
<name>A0A543D4E4_9PSEU</name>
<dbReference type="NCBIfam" id="TIGR01496">
    <property type="entry name" value="DHPS"/>
    <property type="match status" value="1"/>
</dbReference>
<feature type="domain" description="Pterin-binding" evidence="5">
    <location>
        <begin position="29"/>
        <end position="281"/>
    </location>
</feature>
<evidence type="ECO:0000256" key="1">
    <source>
        <dbReference type="ARBA" id="ARBA00009503"/>
    </source>
</evidence>
<evidence type="ECO:0000313" key="6">
    <source>
        <dbReference type="EMBL" id="TQM04201.1"/>
    </source>
</evidence>
<keyword evidence="4" id="KW-0289">Folate biosynthesis</keyword>
<comment type="pathway">
    <text evidence="4">Cofactor biosynthesis; tetrahydrofolate biosynthesis; 7,8-dihydrofolate from 2-amino-4-hydroxy-6-hydroxymethyl-7,8-dihydropteridine diphosphate and 4-aminobenzoate: step 1/2.</text>
</comment>
<dbReference type="EMBL" id="VFPA01000005">
    <property type="protein sequence ID" value="TQM04201.1"/>
    <property type="molecule type" value="Genomic_DNA"/>
</dbReference>
<dbReference type="PROSITE" id="PS50972">
    <property type="entry name" value="PTERIN_BINDING"/>
    <property type="match status" value="1"/>
</dbReference>
<gene>
    <name evidence="6" type="ORF">FB558_7232</name>
</gene>
<evidence type="ECO:0000256" key="4">
    <source>
        <dbReference type="RuleBase" id="RU361205"/>
    </source>
</evidence>
<dbReference type="PROSITE" id="PS00793">
    <property type="entry name" value="DHPS_2"/>
    <property type="match status" value="1"/>
</dbReference>
<dbReference type="AlphaFoldDB" id="A0A543D4E4"/>
<evidence type="ECO:0000259" key="5">
    <source>
        <dbReference type="PROSITE" id="PS50972"/>
    </source>
</evidence>
<organism evidence="6 7">
    <name type="scientific">Pseudonocardia kunmingensis</name>
    <dbReference type="NCBI Taxonomy" id="630975"/>
    <lineage>
        <taxon>Bacteria</taxon>
        <taxon>Bacillati</taxon>
        <taxon>Actinomycetota</taxon>
        <taxon>Actinomycetes</taxon>
        <taxon>Pseudonocardiales</taxon>
        <taxon>Pseudonocardiaceae</taxon>
        <taxon>Pseudonocardia</taxon>
    </lineage>
</organism>
<dbReference type="PANTHER" id="PTHR20941">
    <property type="entry name" value="FOLATE SYNTHESIS PROTEINS"/>
    <property type="match status" value="1"/>
</dbReference>
<dbReference type="EC" id="2.5.1.15" evidence="4"/>